<keyword evidence="3" id="KW-0050">Antiport</keyword>
<evidence type="ECO:0000259" key="10">
    <source>
        <dbReference type="Pfam" id="PF03553"/>
    </source>
</evidence>
<sequence length="495" mass="52399">MDTNERVQSTMRRLPSWQVSLVPFGVLTLSLVVVIKIFGADALLGGSQVCLLLATAVTAAISMFVYKASWNRLETCILDNIRAVGSAILILFLIGAIAGTWMVSGIVPALICYGLKIIYPAVFLAAACVICALVSVMTGSSWTTIATIGVALIGIGIAQGFDPGWTAGAIVSGAYFGDKISPLSDTTVLASSASGTPLFTHIRYMMITTVPSLAVTLVVFLAASLMHPPVEASQADEFAGALEAAFHVTPWLLAVPVLTGVLIVKKVPAILTLFCAAVMAAVFALLFQPQAVWAVAHPDLPASAYPGLSFWDACKGVAVTFYGSTAIQTGNAAIDSLIATRGMTGMLNTVFLIICSVTFGGVLAGSGMLRSLTELFARLAHRAVTLVGATVGTGVMCNVVTGDQYISILLTSSLYKKLYERKGYENRLLSRAVEDSATVTSVLIPWNSCGMTQATVLKVPTLEYLPYCFFNILSPFMSVLIAAIGYKIFRRKTEE</sequence>
<feature type="transmembrane region" description="Helical" evidence="9">
    <location>
        <begin position="464"/>
        <end position="489"/>
    </location>
</feature>
<dbReference type="AlphaFoldDB" id="F0R5C4"/>
<dbReference type="PANTHER" id="PTHR33451:SF3">
    <property type="entry name" value="MALATE-2H(+)_NA(+)-LACTATE ANTIPORTER"/>
    <property type="match status" value="1"/>
</dbReference>
<comment type="subcellular location">
    <subcellularLocation>
        <location evidence="1">Cell membrane</location>
        <topology evidence="1">Multi-pass membrane protein</topology>
    </subcellularLocation>
</comment>
<evidence type="ECO:0000256" key="3">
    <source>
        <dbReference type="ARBA" id="ARBA00022449"/>
    </source>
</evidence>
<evidence type="ECO:0000256" key="9">
    <source>
        <dbReference type="SAM" id="Phobius"/>
    </source>
</evidence>
<keyword evidence="7 9" id="KW-0472">Membrane</keyword>
<feature type="domain" description="Na+/H+ antiporter NhaC-like C-terminal" evidence="10">
    <location>
        <begin position="173"/>
        <end position="290"/>
    </location>
</feature>
<keyword evidence="6 9" id="KW-1133">Transmembrane helix</keyword>
<feature type="transmembrane region" description="Helical" evidence="9">
    <location>
        <begin position="238"/>
        <end position="263"/>
    </location>
</feature>
<organism evidence="11 12">
    <name type="scientific">Phocaeicola salanitronis (strain DSM 18170 / JCM 13657 / CCUG 60908 / BL78)</name>
    <name type="common">Bacteroides salanitronis</name>
    <dbReference type="NCBI Taxonomy" id="667015"/>
    <lineage>
        <taxon>Bacteria</taxon>
        <taxon>Pseudomonadati</taxon>
        <taxon>Bacteroidota</taxon>
        <taxon>Bacteroidia</taxon>
        <taxon>Bacteroidales</taxon>
        <taxon>Bacteroidaceae</taxon>
        <taxon>Phocaeicola</taxon>
    </lineage>
</organism>
<dbReference type="STRING" id="667015.Bacsa_0136"/>
<dbReference type="eggNOG" id="COG1757">
    <property type="taxonomic scope" value="Bacteria"/>
</dbReference>
<feature type="transmembrane region" description="Helical" evidence="9">
    <location>
        <begin position="87"/>
        <end position="111"/>
    </location>
</feature>
<dbReference type="EMBL" id="CP002530">
    <property type="protein sequence ID" value="ADY34748.1"/>
    <property type="molecule type" value="Genomic_DNA"/>
</dbReference>
<name>F0R5C4_PHOSB</name>
<evidence type="ECO:0000256" key="2">
    <source>
        <dbReference type="ARBA" id="ARBA00022448"/>
    </source>
</evidence>
<keyword evidence="2" id="KW-0813">Transport</keyword>
<keyword evidence="4" id="KW-1003">Cell membrane</keyword>
<dbReference type="KEGG" id="bsa:Bacsa_0136"/>
<evidence type="ECO:0000256" key="6">
    <source>
        <dbReference type="ARBA" id="ARBA00022989"/>
    </source>
</evidence>
<feature type="transmembrane region" description="Helical" evidence="9">
    <location>
        <begin position="269"/>
        <end position="287"/>
    </location>
</feature>
<dbReference type="GO" id="GO:0005886">
    <property type="term" value="C:plasma membrane"/>
    <property type="evidence" value="ECO:0007669"/>
    <property type="project" value="UniProtKB-SubCell"/>
</dbReference>
<dbReference type="HOGENOM" id="CLU_033405_1_0_10"/>
<feature type="domain" description="Na+/H+ antiporter NhaC-like C-terminal" evidence="10">
    <location>
        <begin position="318"/>
        <end position="485"/>
    </location>
</feature>
<feature type="transmembrane region" description="Helical" evidence="9">
    <location>
        <begin position="204"/>
        <end position="226"/>
    </location>
</feature>
<comment type="similarity">
    <text evidence="8">Belongs to the NhaC Na(+)/H(+) (TC 2.A.35) antiporter family.</text>
</comment>
<evidence type="ECO:0000313" key="12">
    <source>
        <dbReference type="Proteomes" id="UP000007486"/>
    </source>
</evidence>
<proteinExistence type="inferred from homology"/>
<evidence type="ECO:0000313" key="11">
    <source>
        <dbReference type="EMBL" id="ADY34748.1"/>
    </source>
</evidence>
<evidence type="ECO:0000256" key="4">
    <source>
        <dbReference type="ARBA" id="ARBA00022475"/>
    </source>
</evidence>
<gene>
    <name evidence="11" type="ordered locus">Bacsa_0136</name>
</gene>
<feature type="transmembrane region" description="Helical" evidence="9">
    <location>
        <begin position="350"/>
        <end position="369"/>
    </location>
</feature>
<keyword evidence="12" id="KW-1185">Reference proteome</keyword>
<dbReference type="PANTHER" id="PTHR33451">
    <property type="entry name" value="MALATE-2H(+)/NA(+)-LACTATE ANTIPORTER"/>
    <property type="match status" value="1"/>
</dbReference>
<evidence type="ECO:0000256" key="8">
    <source>
        <dbReference type="ARBA" id="ARBA00038435"/>
    </source>
</evidence>
<dbReference type="GO" id="GO:0015297">
    <property type="term" value="F:antiporter activity"/>
    <property type="evidence" value="ECO:0007669"/>
    <property type="project" value="UniProtKB-KW"/>
</dbReference>
<accession>F0R5C4</accession>
<protein>
    <submittedName>
        <fullName evidence="11">Na+/H+ antiporter NhaC</fullName>
    </submittedName>
</protein>
<keyword evidence="5 9" id="KW-0812">Transmembrane</keyword>
<dbReference type="Pfam" id="PF03553">
    <property type="entry name" value="Na_H_antiporter"/>
    <property type="match status" value="2"/>
</dbReference>
<feature type="transmembrane region" description="Helical" evidence="9">
    <location>
        <begin position="21"/>
        <end position="39"/>
    </location>
</feature>
<evidence type="ECO:0000256" key="5">
    <source>
        <dbReference type="ARBA" id="ARBA00022692"/>
    </source>
</evidence>
<dbReference type="InterPro" id="IPR052180">
    <property type="entry name" value="NhaC_Na-H+_Antiporter"/>
</dbReference>
<dbReference type="InterPro" id="IPR018461">
    <property type="entry name" value="Na/H_Antiport_NhaC-like_C"/>
</dbReference>
<evidence type="ECO:0000256" key="7">
    <source>
        <dbReference type="ARBA" id="ARBA00023136"/>
    </source>
</evidence>
<evidence type="ECO:0000256" key="1">
    <source>
        <dbReference type="ARBA" id="ARBA00004651"/>
    </source>
</evidence>
<feature type="transmembrane region" description="Helical" evidence="9">
    <location>
        <begin position="117"/>
        <end position="136"/>
    </location>
</feature>
<dbReference type="Proteomes" id="UP000007486">
    <property type="component" value="Chromosome"/>
</dbReference>
<feature type="transmembrane region" description="Helical" evidence="9">
    <location>
        <begin position="45"/>
        <end position="66"/>
    </location>
</feature>
<reference evidence="11 12" key="1">
    <citation type="journal article" date="2011" name="Stand. Genomic Sci.">
        <title>Complete genome sequence of Bacteroides salanitronis type strain (BL78).</title>
        <authorList>
            <person name="Gronow S."/>
            <person name="Held B."/>
            <person name="Lucas S."/>
            <person name="Lapidus A."/>
            <person name="Del Rio T.G."/>
            <person name="Nolan M."/>
            <person name="Tice H."/>
            <person name="Deshpande S."/>
            <person name="Cheng J.F."/>
            <person name="Pitluck S."/>
            <person name="Liolios K."/>
            <person name="Pagani I."/>
            <person name="Ivanova N."/>
            <person name="Mavromatis K."/>
            <person name="Pati A."/>
            <person name="Tapia R."/>
            <person name="Han C."/>
            <person name="Goodwin L."/>
            <person name="Chen A."/>
            <person name="Palaniappan K."/>
            <person name="Land M."/>
            <person name="Hauser L."/>
            <person name="Chang Y.J."/>
            <person name="Jeffries C.D."/>
            <person name="Brambilla E.M."/>
            <person name="Rohde M."/>
            <person name="Goker M."/>
            <person name="Detter J.C."/>
            <person name="Woyke T."/>
            <person name="Bristow J."/>
            <person name="Markowitz V."/>
            <person name="Hugenholtz P."/>
            <person name="Kyrpides N.C."/>
            <person name="Klenk H.P."/>
            <person name="Eisen J.A."/>
        </authorList>
    </citation>
    <scope>NUCLEOTIDE SEQUENCE [LARGE SCALE GENOMIC DNA]</scope>
    <source>
        <strain evidence="11 12">DSM 18170</strain>
    </source>
</reference>